<protein>
    <recommendedName>
        <fullName evidence="6">C3H1-type domain-containing protein</fullName>
    </recommendedName>
</protein>
<evidence type="ECO:0000256" key="4">
    <source>
        <dbReference type="ARBA" id="ARBA00023125"/>
    </source>
</evidence>
<dbReference type="PROSITE" id="PS50103">
    <property type="entry name" value="ZF_C3H1"/>
    <property type="match status" value="1"/>
</dbReference>
<dbReference type="SUPFAM" id="SSF90229">
    <property type="entry name" value="CCCH zinc finger"/>
    <property type="match status" value="1"/>
</dbReference>
<dbReference type="GO" id="GO:0003729">
    <property type="term" value="F:mRNA binding"/>
    <property type="evidence" value="ECO:0007669"/>
    <property type="project" value="UniProtKB-ARBA"/>
</dbReference>
<keyword evidence="8" id="KW-1185">Reference proteome</keyword>
<feature type="domain" description="C3H1-type" evidence="6">
    <location>
        <begin position="38"/>
        <end position="66"/>
    </location>
</feature>
<dbReference type="EMBL" id="JAVIJP010000027">
    <property type="protein sequence ID" value="KAL3635861.1"/>
    <property type="molecule type" value="Genomic_DNA"/>
</dbReference>
<organism evidence="7 8">
    <name type="scientific">Castilleja foliolosa</name>
    <dbReference type="NCBI Taxonomy" id="1961234"/>
    <lineage>
        <taxon>Eukaryota</taxon>
        <taxon>Viridiplantae</taxon>
        <taxon>Streptophyta</taxon>
        <taxon>Embryophyta</taxon>
        <taxon>Tracheophyta</taxon>
        <taxon>Spermatophyta</taxon>
        <taxon>Magnoliopsida</taxon>
        <taxon>eudicotyledons</taxon>
        <taxon>Gunneridae</taxon>
        <taxon>Pentapetalae</taxon>
        <taxon>asterids</taxon>
        <taxon>lamiids</taxon>
        <taxon>Lamiales</taxon>
        <taxon>Orobanchaceae</taxon>
        <taxon>Pedicularideae</taxon>
        <taxon>Castillejinae</taxon>
        <taxon>Castilleja</taxon>
    </lineage>
</organism>
<keyword evidence="3 5" id="KW-0862">Zinc</keyword>
<dbReference type="GO" id="GO:0008270">
    <property type="term" value="F:zinc ion binding"/>
    <property type="evidence" value="ECO:0007669"/>
    <property type="project" value="UniProtKB-KW"/>
</dbReference>
<evidence type="ECO:0000313" key="7">
    <source>
        <dbReference type="EMBL" id="KAL3635861.1"/>
    </source>
</evidence>
<dbReference type="SMART" id="SM00356">
    <property type="entry name" value="ZnF_C3H1"/>
    <property type="match status" value="1"/>
</dbReference>
<dbReference type="InterPro" id="IPR000571">
    <property type="entry name" value="Znf_CCCH"/>
</dbReference>
<evidence type="ECO:0000256" key="3">
    <source>
        <dbReference type="ARBA" id="ARBA00022833"/>
    </source>
</evidence>
<keyword evidence="2 5" id="KW-0863">Zinc-finger</keyword>
<evidence type="ECO:0000256" key="5">
    <source>
        <dbReference type="PROSITE-ProRule" id="PRU00723"/>
    </source>
</evidence>
<dbReference type="PANTHER" id="PTHR12506">
    <property type="entry name" value="PROTEIN PHOSPHATASE RELATED"/>
    <property type="match status" value="1"/>
</dbReference>
<gene>
    <name evidence="7" type="ORF">CASFOL_020408</name>
</gene>
<keyword evidence="4" id="KW-0238">DNA-binding</keyword>
<dbReference type="Proteomes" id="UP001632038">
    <property type="component" value="Unassembled WGS sequence"/>
</dbReference>
<evidence type="ECO:0000259" key="6">
    <source>
        <dbReference type="PROSITE" id="PS50103"/>
    </source>
</evidence>
<dbReference type="Gene3D" id="4.10.1000.10">
    <property type="entry name" value="Zinc finger, CCCH-type"/>
    <property type="match status" value="1"/>
</dbReference>
<dbReference type="GO" id="GO:0003677">
    <property type="term" value="F:DNA binding"/>
    <property type="evidence" value="ECO:0007669"/>
    <property type="project" value="UniProtKB-KW"/>
</dbReference>
<keyword evidence="1 5" id="KW-0479">Metal-binding</keyword>
<proteinExistence type="predicted"/>
<evidence type="ECO:0000313" key="8">
    <source>
        <dbReference type="Proteomes" id="UP001632038"/>
    </source>
</evidence>
<name>A0ABD3D4C4_9LAMI</name>
<accession>A0ABD3D4C4</accession>
<sequence>MLEKTTAGWAAATVKIGLQDYVAAWSRWWVGPESYPERPDEPDCMYYLRTGCCGYGYRCRFNHPRDRSSSCESGKNEQRNVNGWDEDLMQYSKMDKWNIHNRSNLKRARRMDAMFKNYGAEWRTLKWNKTKRRGF</sequence>
<evidence type="ECO:0000256" key="2">
    <source>
        <dbReference type="ARBA" id="ARBA00022771"/>
    </source>
</evidence>
<feature type="zinc finger region" description="C3H1-type" evidence="5">
    <location>
        <begin position="38"/>
        <end position="66"/>
    </location>
</feature>
<comment type="caution">
    <text evidence="7">The sequence shown here is derived from an EMBL/GenBank/DDBJ whole genome shotgun (WGS) entry which is preliminary data.</text>
</comment>
<dbReference type="InterPro" id="IPR036855">
    <property type="entry name" value="Znf_CCCH_sf"/>
</dbReference>
<dbReference type="InterPro" id="IPR050974">
    <property type="entry name" value="Plant_ZF_CCCH"/>
</dbReference>
<dbReference type="PANTHER" id="PTHR12506:SF41">
    <property type="entry name" value="ZINC FINGER CCCH DOMAIN-CONTAINING PROTEIN 58"/>
    <property type="match status" value="1"/>
</dbReference>
<reference evidence="8" key="1">
    <citation type="journal article" date="2024" name="IScience">
        <title>Strigolactones Initiate the Formation of Haustorium-like Structures in Castilleja.</title>
        <authorList>
            <person name="Buerger M."/>
            <person name="Peterson D."/>
            <person name="Chory J."/>
        </authorList>
    </citation>
    <scope>NUCLEOTIDE SEQUENCE [LARGE SCALE GENOMIC DNA]</scope>
</reference>
<evidence type="ECO:0000256" key="1">
    <source>
        <dbReference type="ARBA" id="ARBA00022723"/>
    </source>
</evidence>
<dbReference type="AlphaFoldDB" id="A0ABD3D4C4"/>
<dbReference type="Pfam" id="PF00642">
    <property type="entry name" value="zf-CCCH"/>
    <property type="match status" value="1"/>
</dbReference>